<feature type="domain" description="DDE-1" evidence="1">
    <location>
        <begin position="41"/>
        <end position="212"/>
    </location>
</feature>
<protein>
    <submittedName>
        <fullName evidence="2">DDE-domain-containing protein</fullName>
    </submittedName>
</protein>
<dbReference type="Pfam" id="PF03184">
    <property type="entry name" value="DDE_1"/>
    <property type="match status" value="1"/>
</dbReference>
<dbReference type="EMBL" id="ML994721">
    <property type="protein sequence ID" value="KAF2175895.1"/>
    <property type="molecule type" value="Genomic_DNA"/>
</dbReference>
<keyword evidence="3" id="KW-1185">Reference proteome</keyword>
<evidence type="ECO:0000259" key="1">
    <source>
        <dbReference type="Pfam" id="PF03184"/>
    </source>
</evidence>
<organism evidence="2 3">
    <name type="scientific">Zopfia rhizophila CBS 207.26</name>
    <dbReference type="NCBI Taxonomy" id="1314779"/>
    <lineage>
        <taxon>Eukaryota</taxon>
        <taxon>Fungi</taxon>
        <taxon>Dikarya</taxon>
        <taxon>Ascomycota</taxon>
        <taxon>Pezizomycotina</taxon>
        <taxon>Dothideomycetes</taxon>
        <taxon>Dothideomycetes incertae sedis</taxon>
        <taxon>Zopfiaceae</taxon>
        <taxon>Zopfia</taxon>
    </lineage>
</organism>
<dbReference type="OrthoDB" id="5425161at2759"/>
<evidence type="ECO:0000313" key="2">
    <source>
        <dbReference type="EMBL" id="KAF2175895.1"/>
    </source>
</evidence>
<dbReference type="PANTHER" id="PTHR19303">
    <property type="entry name" value="TRANSPOSON"/>
    <property type="match status" value="1"/>
</dbReference>
<gene>
    <name evidence="2" type="ORF">K469DRAFT_609098</name>
</gene>
<reference evidence="2" key="1">
    <citation type="journal article" date="2020" name="Stud. Mycol.">
        <title>101 Dothideomycetes genomes: a test case for predicting lifestyles and emergence of pathogens.</title>
        <authorList>
            <person name="Haridas S."/>
            <person name="Albert R."/>
            <person name="Binder M."/>
            <person name="Bloem J."/>
            <person name="Labutti K."/>
            <person name="Salamov A."/>
            <person name="Andreopoulos B."/>
            <person name="Baker S."/>
            <person name="Barry K."/>
            <person name="Bills G."/>
            <person name="Bluhm B."/>
            <person name="Cannon C."/>
            <person name="Castanera R."/>
            <person name="Culley D."/>
            <person name="Daum C."/>
            <person name="Ezra D."/>
            <person name="Gonzalez J."/>
            <person name="Henrissat B."/>
            <person name="Kuo A."/>
            <person name="Liang C."/>
            <person name="Lipzen A."/>
            <person name="Lutzoni F."/>
            <person name="Magnuson J."/>
            <person name="Mondo S."/>
            <person name="Nolan M."/>
            <person name="Ohm R."/>
            <person name="Pangilinan J."/>
            <person name="Park H.-J."/>
            <person name="Ramirez L."/>
            <person name="Alfaro M."/>
            <person name="Sun H."/>
            <person name="Tritt A."/>
            <person name="Yoshinaga Y."/>
            <person name="Zwiers L.-H."/>
            <person name="Turgeon B."/>
            <person name="Goodwin S."/>
            <person name="Spatafora J."/>
            <person name="Crous P."/>
            <person name="Grigoriev I."/>
        </authorList>
    </citation>
    <scope>NUCLEOTIDE SEQUENCE</scope>
    <source>
        <strain evidence="2">CBS 207.26</strain>
    </source>
</reference>
<dbReference type="AlphaFoldDB" id="A0A6A6D9V5"/>
<dbReference type="Proteomes" id="UP000800200">
    <property type="component" value="Unassembled WGS sequence"/>
</dbReference>
<feature type="non-terminal residue" evidence="2">
    <location>
        <position position="1"/>
    </location>
</feature>
<proteinExistence type="predicted"/>
<dbReference type="GO" id="GO:0003677">
    <property type="term" value="F:DNA binding"/>
    <property type="evidence" value="ECO:0007669"/>
    <property type="project" value="TreeGrafter"/>
</dbReference>
<name>A0A6A6D9V5_9PEZI</name>
<evidence type="ECO:0000313" key="3">
    <source>
        <dbReference type="Proteomes" id="UP000800200"/>
    </source>
</evidence>
<sequence length="363" mass="41565">LQPEDIWNMDECGTRIGVGGNQEVVTLEVYRAAESPSETERELVTLVEAINALGQVIPPLCIQRGAVIMHQHVSKELDLDPNLLLGVSSSGYINDRLGMDYIYYFDKYTKLGRKRDRWRMLIFDGHSSRFTYNFIQFYWDRRIWPFLLPSHITHILQPLDVAVFGPFKQYYKKRVEIETRLGNDYFNKVEFLHAIREVRKQAYKPGTIRSVFKQAGLWPYNPSAVLLKLKTVDRPQTPPPQPPLKAVISPPTPCKAWQLDEFARKHIYGVDPETGQWGILPGRFSKFQKGAAAAALNGEKASEKLIQVNVATNARKKRQKGDLRYIQKGGTIYVYDARLRVAEREKEDARKKGRAVAKGKSTT</sequence>
<dbReference type="PANTHER" id="PTHR19303:SF74">
    <property type="entry name" value="POGO TRANSPOSABLE ELEMENT WITH KRAB DOMAIN"/>
    <property type="match status" value="1"/>
</dbReference>
<dbReference type="GO" id="GO:0005634">
    <property type="term" value="C:nucleus"/>
    <property type="evidence" value="ECO:0007669"/>
    <property type="project" value="TreeGrafter"/>
</dbReference>
<accession>A0A6A6D9V5</accession>
<dbReference type="InterPro" id="IPR050863">
    <property type="entry name" value="CenT-Element_Derived"/>
</dbReference>
<dbReference type="InterPro" id="IPR004875">
    <property type="entry name" value="DDE_SF_endonuclease_dom"/>
</dbReference>